<gene>
    <name evidence="2" type="ORF">IMZ08_10470</name>
</gene>
<protein>
    <submittedName>
        <fullName evidence="2">MBL fold metallo-hydrolase</fullName>
    </submittedName>
</protein>
<name>A0ABR9QJ04_9BACI</name>
<evidence type="ECO:0000313" key="3">
    <source>
        <dbReference type="Proteomes" id="UP001516662"/>
    </source>
</evidence>
<dbReference type="Pfam" id="PF00753">
    <property type="entry name" value="Lactamase_B"/>
    <property type="match status" value="1"/>
</dbReference>
<sequence length="257" mass="29754">MIQAFKLTTNNIGTKMRVYLFQIDDILLDTGPSSVGQEVRRIFKELTIKQVIHTHHHEDHTGNSPWIENNYNIPQWIHPLGVKHCEKATKLPLYRAVVWHNRKPFHPQALESSYVQTTSHLLKIVHTPGHAEDHIVLIDEEKGICFTGDLYLHHAPTSNFSFESVPEIIRSIDKTLKYRFKDVYCSHRGYIQGGRKLLEQKRDYLLGLQEQVIHAYHRGNSVKQIRKDLFPKNGPIQYASFLENSPIHTVNSIIQGL</sequence>
<reference evidence="2 3" key="1">
    <citation type="submission" date="2020-10" db="EMBL/GenBank/DDBJ databases">
        <title>Bacillus sp. HD4P25, an endophyte from a halophyte.</title>
        <authorList>
            <person name="Sun J.-Q."/>
        </authorList>
    </citation>
    <scope>NUCLEOTIDE SEQUENCE [LARGE SCALE GENOMIC DNA]</scope>
    <source>
        <strain evidence="2 3">YIM 93174</strain>
    </source>
</reference>
<dbReference type="Gene3D" id="3.60.15.10">
    <property type="entry name" value="Ribonuclease Z/Hydroxyacylglutathione hydrolase-like"/>
    <property type="match status" value="1"/>
</dbReference>
<evidence type="ECO:0000259" key="1">
    <source>
        <dbReference type="SMART" id="SM00849"/>
    </source>
</evidence>
<dbReference type="InterPro" id="IPR036866">
    <property type="entry name" value="RibonucZ/Hydroxyglut_hydro"/>
</dbReference>
<dbReference type="SMART" id="SM00849">
    <property type="entry name" value="Lactamase_B"/>
    <property type="match status" value="1"/>
</dbReference>
<proteinExistence type="predicted"/>
<evidence type="ECO:0000313" key="2">
    <source>
        <dbReference type="EMBL" id="MBE4908479.1"/>
    </source>
</evidence>
<organism evidence="2 3">
    <name type="scientific">Litchfieldia luteola</name>
    <dbReference type="NCBI Taxonomy" id="682179"/>
    <lineage>
        <taxon>Bacteria</taxon>
        <taxon>Bacillati</taxon>
        <taxon>Bacillota</taxon>
        <taxon>Bacilli</taxon>
        <taxon>Bacillales</taxon>
        <taxon>Bacillaceae</taxon>
        <taxon>Litchfieldia</taxon>
    </lineage>
</organism>
<dbReference type="PANTHER" id="PTHR23131">
    <property type="entry name" value="ENDORIBONUCLEASE LACTB2"/>
    <property type="match status" value="1"/>
</dbReference>
<dbReference type="RefSeq" id="WP_193536222.1">
    <property type="nucleotide sequence ID" value="NZ_JADCLJ010000020.1"/>
</dbReference>
<comment type="caution">
    <text evidence="2">The sequence shown here is derived from an EMBL/GenBank/DDBJ whole genome shotgun (WGS) entry which is preliminary data.</text>
</comment>
<dbReference type="EMBL" id="JADCLJ010000020">
    <property type="protein sequence ID" value="MBE4908479.1"/>
    <property type="molecule type" value="Genomic_DNA"/>
</dbReference>
<accession>A0ABR9QJ04</accession>
<dbReference type="SUPFAM" id="SSF56281">
    <property type="entry name" value="Metallo-hydrolase/oxidoreductase"/>
    <property type="match status" value="1"/>
</dbReference>
<dbReference type="Proteomes" id="UP001516662">
    <property type="component" value="Unassembled WGS sequence"/>
</dbReference>
<dbReference type="InterPro" id="IPR050662">
    <property type="entry name" value="Sec-metab_biosynth-thioest"/>
</dbReference>
<keyword evidence="3" id="KW-1185">Reference proteome</keyword>
<feature type="domain" description="Metallo-beta-lactamase" evidence="1">
    <location>
        <begin position="17"/>
        <end position="187"/>
    </location>
</feature>
<dbReference type="InterPro" id="IPR001279">
    <property type="entry name" value="Metallo-B-lactamas"/>
</dbReference>